<dbReference type="GO" id="GO:0005525">
    <property type="term" value="F:GTP binding"/>
    <property type="evidence" value="ECO:0007669"/>
    <property type="project" value="UniProtKB-KW"/>
</dbReference>
<dbReference type="PaxDb" id="2903-EOD30706"/>
<dbReference type="Gene3D" id="3.40.50.300">
    <property type="entry name" value="P-loop containing nucleotide triphosphate hydrolases"/>
    <property type="match status" value="1"/>
</dbReference>
<dbReference type="GeneID" id="17275979"/>
<name>A0A0D3K4M1_EMIH1</name>
<evidence type="ECO:0000256" key="2">
    <source>
        <dbReference type="ARBA" id="ARBA00023134"/>
    </source>
</evidence>
<evidence type="ECO:0008006" key="5">
    <source>
        <dbReference type="Google" id="ProtNLM"/>
    </source>
</evidence>
<dbReference type="STRING" id="2903.R1F5X7"/>
<accession>A0A0D3K4M1</accession>
<reference evidence="3" key="2">
    <citation type="submission" date="2024-10" db="UniProtKB">
        <authorList>
            <consortium name="EnsemblProtists"/>
        </authorList>
    </citation>
    <scope>IDENTIFICATION</scope>
</reference>
<dbReference type="SUPFAM" id="SSF52540">
    <property type="entry name" value="P-loop containing nucleoside triphosphate hydrolases"/>
    <property type="match status" value="1"/>
</dbReference>
<evidence type="ECO:0000313" key="4">
    <source>
        <dbReference type="Proteomes" id="UP000013827"/>
    </source>
</evidence>
<dbReference type="Pfam" id="PF08477">
    <property type="entry name" value="Roc"/>
    <property type="match status" value="1"/>
</dbReference>
<sequence>MDMKLKLVVVGPARCGKTRLSDYLSGYDESPSYDNYSPTAGVRILEFEREVRSKDGRVTRVSAELWDTSGDKKYEDCWPAITHKASGVILAYDPTARTQEKDIELWHKAFVAPLRLSDAQQLLCAHQRDPVGKRSWQPPRALEKLPFVASGLDNEDGAADLRRAFDSFLVGVVRAVADESKADTDAMMQSLA</sequence>
<dbReference type="InterPro" id="IPR027417">
    <property type="entry name" value="P-loop_NTPase"/>
</dbReference>
<dbReference type="PANTHER" id="PTHR24073">
    <property type="entry name" value="DRAB5-RELATED"/>
    <property type="match status" value="1"/>
</dbReference>
<keyword evidence="2" id="KW-0342">GTP-binding</keyword>
<dbReference type="EnsemblProtists" id="EOD30706">
    <property type="protein sequence ID" value="EOD30706"/>
    <property type="gene ID" value="EMIHUDRAFT_314495"/>
</dbReference>
<evidence type="ECO:0000256" key="1">
    <source>
        <dbReference type="ARBA" id="ARBA00022741"/>
    </source>
</evidence>
<dbReference type="Proteomes" id="UP000013827">
    <property type="component" value="Unassembled WGS sequence"/>
</dbReference>
<dbReference type="RefSeq" id="XP_005783135.1">
    <property type="nucleotide sequence ID" value="XM_005783078.1"/>
</dbReference>
<dbReference type="OMA" id="PWYEEFV"/>
<organism evidence="3 4">
    <name type="scientific">Emiliania huxleyi (strain CCMP1516)</name>
    <dbReference type="NCBI Taxonomy" id="280463"/>
    <lineage>
        <taxon>Eukaryota</taxon>
        <taxon>Haptista</taxon>
        <taxon>Haptophyta</taxon>
        <taxon>Prymnesiophyceae</taxon>
        <taxon>Isochrysidales</taxon>
        <taxon>Noelaerhabdaceae</taxon>
        <taxon>Emiliania</taxon>
    </lineage>
</organism>
<proteinExistence type="predicted"/>
<dbReference type="HOGENOM" id="CLU_096604_0_0_1"/>
<keyword evidence="1" id="KW-0547">Nucleotide-binding</keyword>
<dbReference type="eggNOG" id="ENOG502RXD4">
    <property type="taxonomic scope" value="Eukaryota"/>
</dbReference>
<dbReference type="KEGG" id="ehx:EMIHUDRAFT_314495"/>
<evidence type="ECO:0000313" key="3">
    <source>
        <dbReference type="EnsemblProtists" id="EOD30706"/>
    </source>
</evidence>
<dbReference type="AlphaFoldDB" id="A0A0D3K4M1"/>
<reference evidence="4" key="1">
    <citation type="journal article" date="2013" name="Nature">
        <title>Pan genome of the phytoplankton Emiliania underpins its global distribution.</title>
        <authorList>
            <person name="Read B.A."/>
            <person name="Kegel J."/>
            <person name="Klute M.J."/>
            <person name="Kuo A."/>
            <person name="Lefebvre S.C."/>
            <person name="Maumus F."/>
            <person name="Mayer C."/>
            <person name="Miller J."/>
            <person name="Monier A."/>
            <person name="Salamov A."/>
            <person name="Young J."/>
            <person name="Aguilar M."/>
            <person name="Claverie J.M."/>
            <person name="Frickenhaus S."/>
            <person name="Gonzalez K."/>
            <person name="Herman E.K."/>
            <person name="Lin Y.C."/>
            <person name="Napier J."/>
            <person name="Ogata H."/>
            <person name="Sarno A.F."/>
            <person name="Shmutz J."/>
            <person name="Schroeder D."/>
            <person name="de Vargas C."/>
            <person name="Verret F."/>
            <person name="von Dassow P."/>
            <person name="Valentin K."/>
            <person name="Van de Peer Y."/>
            <person name="Wheeler G."/>
            <person name="Dacks J.B."/>
            <person name="Delwiche C.F."/>
            <person name="Dyhrman S.T."/>
            <person name="Glockner G."/>
            <person name="John U."/>
            <person name="Richards T."/>
            <person name="Worden A.Z."/>
            <person name="Zhang X."/>
            <person name="Grigoriev I.V."/>
            <person name="Allen A.E."/>
            <person name="Bidle K."/>
            <person name="Borodovsky M."/>
            <person name="Bowler C."/>
            <person name="Brownlee C."/>
            <person name="Cock J.M."/>
            <person name="Elias M."/>
            <person name="Gladyshev V.N."/>
            <person name="Groth M."/>
            <person name="Guda C."/>
            <person name="Hadaegh A."/>
            <person name="Iglesias-Rodriguez M.D."/>
            <person name="Jenkins J."/>
            <person name="Jones B.M."/>
            <person name="Lawson T."/>
            <person name="Leese F."/>
            <person name="Lindquist E."/>
            <person name="Lobanov A."/>
            <person name="Lomsadze A."/>
            <person name="Malik S.B."/>
            <person name="Marsh M.E."/>
            <person name="Mackinder L."/>
            <person name="Mock T."/>
            <person name="Mueller-Roeber B."/>
            <person name="Pagarete A."/>
            <person name="Parker M."/>
            <person name="Probert I."/>
            <person name="Quesneville H."/>
            <person name="Raines C."/>
            <person name="Rensing S.A."/>
            <person name="Riano-Pachon D.M."/>
            <person name="Richier S."/>
            <person name="Rokitta S."/>
            <person name="Shiraiwa Y."/>
            <person name="Soanes D.M."/>
            <person name="van der Giezen M."/>
            <person name="Wahlund T.M."/>
            <person name="Williams B."/>
            <person name="Wilson W."/>
            <person name="Wolfe G."/>
            <person name="Wurch L.L."/>
        </authorList>
    </citation>
    <scope>NUCLEOTIDE SEQUENCE</scope>
</reference>
<keyword evidence="4" id="KW-1185">Reference proteome</keyword>
<protein>
    <recommendedName>
        <fullName evidence="5">P-loop containing nucleoside triphosphate hydrolase protein</fullName>
    </recommendedName>
</protein>